<dbReference type="Proteomes" id="UP000706151">
    <property type="component" value="Unassembled WGS sequence"/>
</dbReference>
<protein>
    <submittedName>
        <fullName evidence="1">Uncharacterized protein</fullName>
    </submittedName>
</protein>
<dbReference type="EMBL" id="JADJOT010000011">
    <property type="protein sequence ID" value="MBK7956085.1"/>
    <property type="molecule type" value="Genomic_DNA"/>
</dbReference>
<name>A0A935TAL2_9PROT</name>
<comment type="caution">
    <text evidence="1">The sequence shown here is derived from an EMBL/GenBank/DDBJ whole genome shotgun (WGS) entry which is preliminary data.</text>
</comment>
<organism evidence="1 2">
    <name type="scientific">Candidatus Accumulibacter affinis</name>
    <dbReference type="NCBI Taxonomy" id="2954384"/>
    <lineage>
        <taxon>Bacteria</taxon>
        <taxon>Pseudomonadati</taxon>
        <taxon>Pseudomonadota</taxon>
        <taxon>Betaproteobacteria</taxon>
        <taxon>Candidatus Accumulibacter</taxon>
    </lineage>
</organism>
<sequence length="83" mass="9204">MLTCIVPGRHAAVRSCTQTPRRTSKGKLYGHLPWLLRERDGQGELFFAGVRSAQAIYLDDLLPTVPDRDHVPRQGAHGPSRDG</sequence>
<accession>A0A935TAL2</accession>
<evidence type="ECO:0000313" key="1">
    <source>
        <dbReference type="EMBL" id="MBK7956085.1"/>
    </source>
</evidence>
<dbReference type="AlphaFoldDB" id="A0A935TAL2"/>
<reference evidence="1 2" key="1">
    <citation type="submission" date="2020-10" db="EMBL/GenBank/DDBJ databases">
        <title>Connecting structure to function with the recovery of over 1000 high-quality activated sludge metagenome-assembled genomes encoding full-length rRNA genes using long-read sequencing.</title>
        <authorList>
            <person name="Singleton C.M."/>
            <person name="Petriglieri F."/>
            <person name="Kristensen J.M."/>
            <person name="Kirkegaard R.H."/>
            <person name="Michaelsen T.Y."/>
            <person name="Andersen M.H."/>
            <person name="Karst S.M."/>
            <person name="Dueholm M.S."/>
            <person name="Nielsen P.H."/>
            <person name="Albertsen M."/>
        </authorList>
    </citation>
    <scope>NUCLEOTIDE SEQUENCE [LARGE SCALE GENOMIC DNA]</scope>
    <source>
        <strain evidence="1">Fred_18-Q3-R57-64_BAT3C.720</strain>
    </source>
</reference>
<proteinExistence type="predicted"/>
<gene>
    <name evidence="1" type="ORF">IPK02_20230</name>
</gene>
<evidence type="ECO:0000313" key="2">
    <source>
        <dbReference type="Proteomes" id="UP000706151"/>
    </source>
</evidence>